<dbReference type="AlphaFoldDB" id="A0AAJ4T954"/>
<dbReference type="InterPro" id="IPR051162">
    <property type="entry name" value="T4SS_component"/>
</dbReference>
<keyword evidence="1" id="KW-1133">Transmembrane helix</keyword>
<keyword evidence="1" id="KW-0812">Transmembrane</keyword>
<dbReference type="Pfam" id="PF05872">
    <property type="entry name" value="HerA_C"/>
    <property type="match status" value="1"/>
</dbReference>
<dbReference type="PANTHER" id="PTHR30121">
    <property type="entry name" value="UNCHARACTERIZED PROTEIN YJGR-RELATED"/>
    <property type="match status" value="1"/>
</dbReference>
<dbReference type="InterPro" id="IPR033186">
    <property type="entry name" value="HerA_C"/>
</dbReference>
<evidence type="ECO:0000313" key="3">
    <source>
        <dbReference type="EMBL" id="QTG12402.1"/>
    </source>
</evidence>
<keyword evidence="1" id="KW-0472">Membrane</keyword>
<dbReference type="SUPFAM" id="SSF52540">
    <property type="entry name" value="P-loop containing nucleoside triphosphate hydrolases"/>
    <property type="match status" value="1"/>
</dbReference>
<feature type="transmembrane region" description="Helical" evidence="1">
    <location>
        <begin position="366"/>
        <end position="386"/>
    </location>
</feature>
<evidence type="ECO:0000256" key="1">
    <source>
        <dbReference type="SAM" id="Phobius"/>
    </source>
</evidence>
<accession>A0AAJ4T954</accession>
<reference evidence="3" key="1">
    <citation type="submission" date="2020-02" db="EMBL/GenBank/DDBJ databases">
        <title>Unexpected conservation and global transmission of agrobacterial virulence plasmids.</title>
        <authorList>
            <person name="Weisberg A.J."/>
            <person name="Davis E.W. II"/>
            <person name="Tabima J.R."/>
            <person name="Belcher M.S."/>
            <person name="Miller M."/>
            <person name="Kuo C.-H."/>
            <person name="Loper J.E."/>
            <person name="Grunwald N.J."/>
            <person name="Putnam M.L."/>
            <person name="Chang J.H."/>
        </authorList>
    </citation>
    <scope>NUCLEOTIDE SEQUENCE</scope>
    <source>
        <strain evidence="3">Q15/94</strain>
    </source>
</reference>
<name>A0AAJ4T954_AGRTU</name>
<feature type="transmembrane region" description="Helical" evidence="1">
    <location>
        <begin position="392"/>
        <end position="408"/>
    </location>
</feature>
<proteinExistence type="predicted"/>
<gene>
    <name evidence="3" type="ORF">G6M86_03705</name>
</gene>
<protein>
    <submittedName>
        <fullName evidence="3">DUF853 family protein</fullName>
    </submittedName>
</protein>
<dbReference type="Gene3D" id="3.40.50.300">
    <property type="entry name" value="P-loop containing nucleotide triphosphate hydrolases"/>
    <property type="match status" value="2"/>
</dbReference>
<evidence type="ECO:0000259" key="2">
    <source>
        <dbReference type="Pfam" id="PF05872"/>
    </source>
</evidence>
<dbReference type="Proteomes" id="UP000663946">
    <property type="component" value="Chromosome 1"/>
</dbReference>
<organism evidence="3 4">
    <name type="scientific">Agrobacterium tumefaciens</name>
    <dbReference type="NCBI Taxonomy" id="358"/>
    <lineage>
        <taxon>Bacteria</taxon>
        <taxon>Pseudomonadati</taxon>
        <taxon>Pseudomonadota</taxon>
        <taxon>Alphaproteobacteria</taxon>
        <taxon>Hyphomicrobiales</taxon>
        <taxon>Rhizobiaceae</taxon>
        <taxon>Rhizobium/Agrobacterium group</taxon>
        <taxon>Agrobacterium</taxon>
        <taxon>Agrobacterium tumefaciens complex</taxon>
    </lineage>
</organism>
<evidence type="ECO:0000313" key="4">
    <source>
        <dbReference type="Proteomes" id="UP000663946"/>
    </source>
</evidence>
<dbReference type="PANTHER" id="PTHR30121:SF6">
    <property type="entry name" value="SLR6007 PROTEIN"/>
    <property type="match status" value="1"/>
</dbReference>
<dbReference type="InterPro" id="IPR027417">
    <property type="entry name" value="P-loop_NTPase"/>
</dbReference>
<feature type="domain" description="Helicase HerA-like C-terminal" evidence="2">
    <location>
        <begin position="63"/>
        <end position="299"/>
    </location>
</feature>
<dbReference type="RefSeq" id="WP_333721874.1">
    <property type="nucleotide sequence ID" value="NZ_CP049216.1"/>
</dbReference>
<sequence>MTHAMLNTKTGIPLNKANRHGLITGQTGTGKTVSLQRLTEQFSKAGVPVFVSDVKGDIAALSRSCPTQFLDVFGQTGKPLTVSISSMGAELMSRAMELTDTQAGVLEIAFAYARDSDAPLATIADMRNLLSGMADDSDYINRHYGQVTKASVGVIMRGLLRIEQQGGNRFFGAKQFDVANMLNEIWEQESPVNPMGLVSILQAESLINSPRVYAAFLLWLLTELWDRLPETGDVQKPRLVLFFDEAHLLFSEINPALLRRIEQTVRLIRSKGVGVYFVTQSPDDVPHAIREQLAFQVVHDRSYRIGQAHVSGLTQDGRPVNHGLVQIDLPECPLGALTDDEKPAAPVTVEPMGEKPQWARMGKPEIALLLAILIAGGFVSYGLVWAWAAGTIGKLAAIGFAVAIAGVLRG</sequence>
<dbReference type="EMBL" id="CP049216">
    <property type="protein sequence ID" value="QTG12402.1"/>
    <property type="molecule type" value="Genomic_DNA"/>
</dbReference>